<reference evidence="1" key="1">
    <citation type="journal article" date="2015" name="Nature">
        <title>Complex archaea that bridge the gap between prokaryotes and eukaryotes.</title>
        <authorList>
            <person name="Spang A."/>
            <person name="Saw J.H."/>
            <person name="Jorgensen S.L."/>
            <person name="Zaremba-Niedzwiedzka K."/>
            <person name="Martijn J."/>
            <person name="Lind A.E."/>
            <person name="van Eijk R."/>
            <person name="Schleper C."/>
            <person name="Guy L."/>
            <person name="Ettema T.J."/>
        </authorList>
    </citation>
    <scope>NUCLEOTIDE SEQUENCE</scope>
</reference>
<protein>
    <submittedName>
        <fullName evidence="1">Uncharacterized protein</fullName>
    </submittedName>
</protein>
<evidence type="ECO:0000313" key="1">
    <source>
        <dbReference type="EMBL" id="KKN68704.1"/>
    </source>
</evidence>
<accession>A0A0F9SP03</accession>
<organism evidence="1">
    <name type="scientific">marine sediment metagenome</name>
    <dbReference type="NCBI Taxonomy" id="412755"/>
    <lineage>
        <taxon>unclassified sequences</taxon>
        <taxon>metagenomes</taxon>
        <taxon>ecological metagenomes</taxon>
    </lineage>
</organism>
<dbReference type="AlphaFoldDB" id="A0A0F9SP03"/>
<sequence>MYGILYSGLWDRYNIEETILLCHICICSTMDCRSTSRTNTVTSKTLLKNKQNCPNIKEHTPYPDGYIQWHSWAHEANKTHRQIRCSGCNRFTIWIPRKGHKNTELKSISKGCLTC</sequence>
<dbReference type="EMBL" id="LAZR01000442">
    <property type="protein sequence ID" value="KKN68704.1"/>
    <property type="molecule type" value="Genomic_DNA"/>
</dbReference>
<comment type="caution">
    <text evidence="1">The sequence shown here is derived from an EMBL/GenBank/DDBJ whole genome shotgun (WGS) entry which is preliminary data.</text>
</comment>
<gene>
    <name evidence="1" type="ORF">LCGC14_0448950</name>
</gene>
<proteinExistence type="predicted"/>
<name>A0A0F9SP03_9ZZZZ</name>